<sequence length="160" mass="18492">MNQAFTLANDGEDQKVKTIPSQNPKSRPPLRITTSATSPRYQKKQRHHRRDTPREWSGRRSKSLRLENASISEEMPTTTTNHHICDLSTIPKETETPPERHSSRVERPSEQIPKTRERKHIGRDGGDRVAAKRRWIEVKGGRLLRRHAPPTPELQQNAFL</sequence>
<accession>A0A8S9QHA0</accession>
<dbReference type="Proteomes" id="UP000712600">
    <property type="component" value="Unassembled WGS sequence"/>
</dbReference>
<reference evidence="2" key="1">
    <citation type="submission" date="2019-12" db="EMBL/GenBank/DDBJ databases">
        <title>Genome sequencing and annotation of Brassica cretica.</title>
        <authorList>
            <person name="Studholme D.J."/>
            <person name="Sarris P."/>
        </authorList>
    </citation>
    <scope>NUCLEOTIDE SEQUENCE</scope>
    <source>
        <strain evidence="2">PFS-109/04</strain>
        <tissue evidence="2">Leaf</tissue>
    </source>
</reference>
<organism evidence="2 3">
    <name type="scientific">Brassica cretica</name>
    <name type="common">Mustard</name>
    <dbReference type="NCBI Taxonomy" id="69181"/>
    <lineage>
        <taxon>Eukaryota</taxon>
        <taxon>Viridiplantae</taxon>
        <taxon>Streptophyta</taxon>
        <taxon>Embryophyta</taxon>
        <taxon>Tracheophyta</taxon>
        <taxon>Spermatophyta</taxon>
        <taxon>Magnoliopsida</taxon>
        <taxon>eudicotyledons</taxon>
        <taxon>Gunneridae</taxon>
        <taxon>Pentapetalae</taxon>
        <taxon>rosids</taxon>
        <taxon>malvids</taxon>
        <taxon>Brassicales</taxon>
        <taxon>Brassicaceae</taxon>
        <taxon>Brassiceae</taxon>
        <taxon>Brassica</taxon>
    </lineage>
</organism>
<feature type="compositionally biased region" description="Basic and acidic residues" evidence="1">
    <location>
        <begin position="92"/>
        <end position="115"/>
    </location>
</feature>
<gene>
    <name evidence="2" type="ORF">F2Q69_00024684</name>
</gene>
<protein>
    <submittedName>
        <fullName evidence="2">Uncharacterized protein</fullName>
    </submittedName>
</protein>
<evidence type="ECO:0000313" key="2">
    <source>
        <dbReference type="EMBL" id="KAF3538028.1"/>
    </source>
</evidence>
<feature type="region of interest" description="Disordered" evidence="1">
    <location>
        <begin position="1"/>
        <end position="130"/>
    </location>
</feature>
<dbReference type="AlphaFoldDB" id="A0A8S9QHA0"/>
<evidence type="ECO:0000256" key="1">
    <source>
        <dbReference type="SAM" id="MobiDB-lite"/>
    </source>
</evidence>
<feature type="compositionally biased region" description="Polar residues" evidence="1">
    <location>
        <begin position="69"/>
        <end position="82"/>
    </location>
</feature>
<proteinExistence type="predicted"/>
<comment type="caution">
    <text evidence="2">The sequence shown here is derived from an EMBL/GenBank/DDBJ whole genome shotgun (WGS) entry which is preliminary data.</text>
</comment>
<feature type="compositionally biased region" description="Basic residues" evidence="1">
    <location>
        <begin position="41"/>
        <end position="51"/>
    </location>
</feature>
<name>A0A8S9QHA0_BRACR</name>
<evidence type="ECO:0000313" key="3">
    <source>
        <dbReference type="Proteomes" id="UP000712600"/>
    </source>
</evidence>
<dbReference type="EMBL" id="QGKX02001290">
    <property type="protein sequence ID" value="KAF3538028.1"/>
    <property type="molecule type" value="Genomic_DNA"/>
</dbReference>